<comment type="caution">
    <text evidence="4">The sequence shown here is derived from an EMBL/GenBank/DDBJ whole genome shotgun (WGS) entry which is preliminary data.</text>
</comment>
<dbReference type="HOGENOM" id="CLU_093833_0_0_10"/>
<accession>E7RQ35</accession>
<feature type="transmembrane region" description="Helical" evidence="1">
    <location>
        <begin position="188"/>
        <end position="204"/>
    </location>
</feature>
<protein>
    <recommendedName>
        <fullName evidence="3">DUF6249 domain-containing protein</fullName>
    </recommendedName>
</protein>
<dbReference type="Proteomes" id="UP000005580">
    <property type="component" value="Unassembled WGS sequence"/>
</dbReference>
<dbReference type="STRING" id="28134.SAMN05444288_1591"/>
<keyword evidence="1" id="KW-0812">Transmembrane</keyword>
<keyword evidence="5" id="KW-1185">Reference proteome</keyword>
<evidence type="ECO:0000256" key="1">
    <source>
        <dbReference type="SAM" id="Phobius"/>
    </source>
</evidence>
<keyword evidence="1" id="KW-1133">Transmembrane helix</keyword>
<gene>
    <name evidence="4" type="ORF">HMPREF0663_11286</name>
</gene>
<dbReference type="eggNOG" id="ENOG5033CAQ">
    <property type="taxonomic scope" value="Bacteria"/>
</dbReference>
<feature type="domain" description="DUF6249" evidence="3">
    <location>
        <begin position="105"/>
        <end position="208"/>
    </location>
</feature>
<feature type="chain" id="PRO_5003221613" description="DUF6249 domain-containing protein" evidence="2">
    <location>
        <begin position="22"/>
        <end position="219"/>
    </location>
</feature>
<organism evidence="4 5">
    <name type="scientific">Hoylesella oralis ATCC 33269</name>
    <dbReference type="NCBI Taxonomy" id="873533"/>
    <lineage>
        <taxon>Bacteria</taxon>
        <taxon>Pseudomonadati</taxon>
        <taxon>Bacteroidota</taxon>
        <taxon>Bacteroidia</taxon>
        <taxon>Bacteroidales</taxon>
        <taxon>Prevotellaceae</taxon>
        <taxon>Hoylesella</taxon>
    </lineage>
</organism>
<dbReference type="EMBL" id="AEPE02000004">
    <property type="protein sequence ID" value="EFZ37228.1"/>
    <property type="molecule type" value="Genomic_DNA"/>
</dbReference>
<evidence type="ECO:0000259" key="3">
    <source>
        <dbReference type="Pfam" id="PF19762"/>
    </source>
</evidence>
<reference evidence="4" key="1">
    <citation type="submission" date="2011-01" db="EMBL/GenBank/DDBJ databases">
        <authorList>
            <person name="Muzny D."/>
            <person name="Qin X."/>
            <person name="Buhay C."/>
            <person name="Dugan-Rocha S."/>
            <person name="Ding Y."/>
            <person name="Chen G."/>
            <person name="Hawes A."/>
            <person name="Holder M."/>
            <person name="Jhangiani S."/>
            <person name="Johnson A."/>
            <person name="Khan Z."/>
            <person name="Li Z."/>
            <person name="Liu W."/>
            <person name="Liu X."/>
            <person name="Perez L."/>
            <person name="Shen H."/>
            <person name="Wang Q."/>
            <person name="Watt J."/>
            <person name="Xi L."/>
            <person name="Xin Y."/>
            <person name="Zhou J."/>
            <person name="Deng J."/>
            <person name="Jiang H."/>
            <person name="Liu Y."/>
            <person name="Qu J."/>
            <person name="Song X.-Z."/>
            <person name="Zhang L."/>
            <person name="Villasana D."/>
            <person name="Johnson A."/>
            <person name="Liu J."/>
            <person name="Liyanage D."/>
            <person name="Lorensuhewa L."/>
            <person name="Robinson T."/>
            <person name="Song A."/>
            <person name="Song B.-B."/>
            <person name="Dinh H."/>
            <person name="Thornton R."/>
            <person name="Coyle M."/>
            <person name="Francisco L."/>
            <person name="Jackson L."/>
            <person name="Javaid M."/>
            <person name="Korchina V."/>
            <person name="Kovar C."/>
            <person name="Mata R."/>
            <person name="Mathew T."/>
            <person name="Ngo R."/>
            <person name="Nguyen L."/>
            <person name="Nguyen N."/>
            <person name="Okwuonu G."/>
            <person name="Ongeri F."/>
            <person name="Pham C."/>
            <person name="Simmons D."/>
            <person name="Wilczek-Boney K."/>
            <person name="Hale W."/>
            <person name="Jakkamsetti A."/>
            <person name="Pham P."/>
            <person name="Ruth R."/>
            <person name="San Lucas F."/>
            <person name="Warren J."/>
            <person name="Zhang J."/>
            <person name="Zhao Z."/>
            <person name="Zhou C."/>
            <person name="Zhu D."/>
            <person name="Lee S."/>
            <person name="Bess C."/>
            <person name="Blankenburg K."/>
            <person name="Forbes L."/>
            <person name="Fu Q."/>
            <person name="Gubbala S."/>
            <person name="Hirani K."/>
            <person name="Jayaseelan J.C."/>
            <person name="Lara F."/>
            <person name="Munidasa M."/>
            <person name="Palculict T."/>
            <person name="Patil S."/>
            <person name="Pu L.-L."/>
            <person name="Saada N."/>
            <person name="Tang L."/>
            <person name="Weissenberger G."/>
            <person name="Zhu Y."/>
            <person name="Hemphill L."/>
            <person name="Shang Y."/>
            <person name="Youmans B."/>
            <person name="Ayvaz T."/>
            <person name="Ross M."/>
            <person name="Santibanez J."/>
            <person name="Aqrawi P."/>
            <person name="Gross S."/>
            <person name="Joshi V."/>
            <person name="Fowler G."/>
            <person name="Nazareth L."/>
            <person name="Reid J."/>
            <person name="Worley K."/>
            <person name="Petrosino J."/>
            <person name="Highlander S."/>
            <person name="Gibbs R."/>
        </authorList>
    </citation>
    <scope>NUCLEOTIDE SEQUENCE [LARGE SCALE GENOMIC DNA]</scope>
    <source>
        <strain evidence="4">ATCC 33269</strain>
    </source>
</reference>
<dbReference type="AlphaFoldDB" id="E7RQ35"/>
<keyword evidence="2" id="KW-0732">Signal</keyword>
<name>E7RQ35_9BACT</name>
<feature type="signal peptide" evidence="2">
    <location>
        <begin position="1"/>
        <end position="21"/>
    </location>
</feature>
<evidence type="ECO:0000256" key="2">
    <source>
        <dbReference type="SAM" id="SignalP"/>
    </source>
</evidence>
<feature type="transmembrane region" description="Helical" evidence="1">
    <location>
        <begin position="165"/>
        <end position="182"/>
    </location>
</feature>
<dbReference type="InterPro" id="IPR046216">
    <property type="entry name" value="DUF6249"/>
</dbReference>
<dbReference type="RefSeq" id="WP_004368569.1">
    <property type="nucleotide sequence ID" value="NZ_GL833118.1"/>
</dbReference>
<proteinExistence type="predicted"/>
<evidence type="ECO:0000313" key="4">
    <source>
        <dbReference type="EMBL" id="EFZ37228.1"/>
    </source>
</evidence>
<sequence>MKKYLIALILVLACTATTVEAIPKHRHHLQVTVTDTNDKQPQESIEAYSDTASAADTGSKDTVYTVDTSASGSYNPADYDNPFDYLIYTPGSGIAKTIFVIGISIFLLLIILAPFIVIIYLIRYLIKRHNDKVMLAQKAMETGRPIPDEVTQTVHRTSEYNREKGIKNIFLGLGLMALFYFLGAEALVGVGALVAFMGVGQWVISRNSRNNRNDNEQEF</sequence>
<feature type="transmembrane region" description="Helical" evidence="1">
    <location>
        <begin position="98"/>
        <end position="122"/>
    </location>
</feature>
<keyword evidence="1" id="KW-0472">Membrane</keyword>
<evidence type="ECO:0000313" key="5">
    <source>
        <dbReference type="Proteomes" id="UP000005580"/>
    </source>
</evidence>
<dbReference type="Pfam" id="PF19762">
    <property type="entry name" value="DUF6249"/>
    <property type="match status" value="1"/>
</dbReference>